<accession>A0A378J6H7</accession>
<feature type="transmembrane region" description="Helical" evidence="10">
    <location>
        <begin position="187"/>
        <end position="202"/>
    </location>
</feature>
<evidence type="ECO:0000256" key="2">
    <source>
        <dbReference type="ARBA" id="ARBA00012374"/>
    </source>
</evidence>
<evidence type="ECO:0000256" key="10">
    <source>
        <dbReference type="SAM" id="Phobius"/>
    </source>
</evidence>
<gene>
    <name evidence="12" type="ORF">Lgra_2937</name>
    <name evidence="13" type="ORF">NCTC12388_00897</name>
</gene>
<dbReference type="PANTHER" id="PTHR14969:SF62">
    <property type="entry name" value="DECAPRENYLPHOSPHORYL-5-PHOSPHORIBOSE PHOSPHATASE RV3807C-RELATED"/>
    <property type="match status" value="1"/>
</dbReference>
<dbReference type="SUPFAM" id="SSF48317">
    <property type="entry name" value="Acid phosphatase/Vanadium-dependent haloperoxidase"/>
    <property type="match status" value="1"/>
</dbReference>
<evidence type="ECO:0000259" key="11">
    <source>
        <dbReference type="SMART" id="SM00014"/>
    </source>
</evidence>
<evidence type="ECO:0000313" key="14">
    <source>
        <dbReference type="Proteomes" id="UP000054691"/>
    </source>
</evidence>
<keyword evidence="7 10" id="KW-0472">Membrane</keyword>
<evidence type="ECO:0000256" key="1">
    <source>
        <dbReference type="ARBA" id="ARBA00004651"/>
    </source>
</evidence>
<name>A0A378J6H7_9GAMM</name>
<evidence type="ECO:0000256" key="8">
    <source>
        <dbReference type="ARBA" id="ARBA00032707"/>
    </source>
</evidence>
<feature type="transmembrane region" description="Helical" evidence="10">
    <location>
        <begin position="51"/>
        <end position="76"/>
    </location>
</feature>
<dbReference type="EC" id="3.6.1.27" evidence="2"/>
<comment type="catalytic activity">
    <reaction evidence="9">
        <text>di-trans,octa-cis-undecaprenyl diphosphate + H2O = di-trans,octa-cis-undecaprenyl phosphate + phosphate + H(+)</text>
        <dbReference type="Rhea" id="RHEA:28094"/>
        <dbReference type="ChEBI" id="CHEBI:15377"/>
        <dbReference type="ChEBI" id="CHEBI:15378"/>
        <dbReference type="ChEBI" id="CHEBI:43474"/>
        <dbReference type="ChEBI" id="CHEBI:58405"/>
        <dbReference type="ChEBI" id="CHEBI:60392"/>
        <dbReference type="EC" id="3.6.1.27"/>
    </reaction>
</comment>
<evidence type="ECO:0000256" key="4">
    <source>
        <dbReference type="ARBA" id="ARBA00022692"/>
    </source>
</evidence>
<evidence type="ECO:0000313" key="12">
    <source>
        <dbReference type="EMBL" id="KTD06160.1"/>
    </source>
</evidence>
<keyword evidence="5" id="KW-0378">Hydrolase</keyword>
<proteinExistence type="predicted"/>
<keyword evidence="6 10" id="KW-1133">Transmembrane helix</keyword>
<keyword evidence="4 10" id="KW-0812">Transmembrane</keyword>
<feature type="transmembrane region" description="Helical" evidence="10">
    <location>
        <begin position="162"/>
        <end position="181"/>
    </location>
</feature>
<dbReference type="Gene3D" id="1.20.144.10">
    <property type="entry name" value="Phosphatidic acid phosphatase type 2/haloperoxidase"/>
    <property type="match status" value="1"/>
</dbReference>
<dbReference type="InterPro" id="IPR000326">
    <property type="entry name" value="PAP2/HPO"/>
</dbReference>
<feature type="transmembrane region" description="Helical" evidence="10">
    <location>
        <begin position="15"/>
        <end position="31"/>
    </location>
</feature>
<dbReference type="InterPro" id="IPR036938">
    <property type="entry name" value="PAP2/HPO_sf"/>
</dbReference>
<sequence>MTQFEKTVYFMKKPWVIFLYAIFVIIAYHFVDRSLAAYFHQLDLGTKVPVLEIFTALGKSIAYIILFFIAGLYFRYIRINPINEARSWYLLGCVFIANLVCVILKVTLSRARPELLFSSHEFGFYWFKLSSNYWSFPSGHTTTVISLATGLGVLFPRYFYGLLSLAFLIALSRILLCFHYLSDVMSAFYISVLVVSFFTEYLRRKVGSKKWVVLFGVKPQSEF</sequence>
<evidence type="ECO:0000313" key="13">
    <source>
        <dbReference type="EMBL" id="STX42986.1"/>
    </source>
</evidence>
<evidence type="ECO:0000256" key="3">
    <source>
        <dbReference type="ARBA" id="ARBA00022475"/>
    </source>
</evidence>
<dbReference type="Pfam" id="PF01569">
    <property type="entry name" value="PAP2"/>
    <property type="match status" value="1"/>
</dbReference>
<dbReference type="STRING" id="45066.Lgra_2937"/>
<dbReference type="GO" id="GO:0005886">
    <property type="term" value="C:plasma membrane"/>
    <property type="evidence" value="ECO:0007669"/>
    <property type="project" value="UniProtKB-SubCell"/>
</dbReference>
<dbReference type="Proteomes" id="UP000054691">
    <property type="component" value="Unassembled WGS sequence"/>
</dbReference>
<dbReference type="Proteomes" id="UP000254476">
    <property type="component" value="Unassembled WGS sequence"/>
</dbReference>
<dbReference type="OrthoDB" id="5645237at2"/>
<evidence type="ECO:0000256" key="6">
    <source>
        <dbReference type="ARBA" id="ARBA00022989"/>
    </source>
</evidence>
<feature type="transmembrane region" description="Helical" evidence="10">
    <location>
        <begin position="133"/>
        <end position="155"/>
    </location>
</feature>
<reference evidence="12 14" key="1">
    <citation type="submission" date="2015-11" db="EMBL/GenBank/DDBJ databases">
        <title>Genomic analysis of 38 Legionella species identifies large and diverse effector repertoires.</title>
        <authorList>
            <person name="Burstein D."/>
            <person name="Amaro F."/>
            <person name="Zusman T."/>
            <person name="Lifshitz Z."/>
            <person name="Cohen O."/>
            <person name="Gilbert J.A."/>
            <person name="Pupko T."/>
            <person name="Shuman H.A."/>
            <person name="Segal G."/>
        </authorList>
    </citation>
    <scope>NUCLEOTIDE SEQUENCE [LARGE SCALE GENOMIC DNA]</scope>
    <source>
        <strain evidence="12 14">Lyon 8420412</strain>
    </source>
</reference>
<protein>
    <recommendedName>
        <fullName evidence="2">undecaprenyl-diphosphate phosphatase</fullName>
        <ecNumber evidence="2">3.6.1.27</ecNumber>
    </recommendedName>
    <alternativeName>
        <fullName evidence="8">Undecaprenyl pyrophosphate phosphatase</fullName>
    </alternativeName>
</protein>
<dbReference type="EMBL" id="LNYE01000029">
    <property type="protein sequence ID" value="KTD06160.1"/>
    <property type="molecule type" value="Genomic_DNA"/>
</dbReference>
<evidence type="ECO:0000256" key="5">
    <source>
        <dbReference type="ARBA" id="ARBA00022801"/>
    </source>
</evidence>
<comment type="subcellular location">
    <subcellularLocation>
        <location evidence="1">Cell membrane</location>
        <topology evidence="1">Multi-pass membrane protein</topology>
    </subcellularLocation>
</comment>
<feature type="domain" description="Phosphatidic acid phosphatase type 2/haloperoxidase" evidence="11">
    <location>
        <begin position="90"/>
        <end position="199"/>
    </location>
</feature>
<evidence type="ECO:0000256" key="9">
    <source>
        <dbReference type="ARBA" id="ARBA00047594"/>
    </source>
</evidence>
<keyword evidence="3" id="KW-1003">Cell membrane</keyword>
<dbReference type="AlphaFoldDB" id="A0A378J6H7"/>
<evidence type="ECO:0000256" key="7">
    <source>
        <dbReference type="ARBA" id="ARBA00023136"/>
    </source>
</evidence>
<dbReference type="PANTHER" id="PTHR14969">
    <property type="entry name" value="SPHINGOSINE-1-PHOSPHATE PHOSPHOHYDROLASE"/>
    <property type="match status" value="1"/>
</dbReference>
<organism evidence="13 15">
    <name type="scientific">Legionella gratiana</name>
    <dbReference type="NCBI Taxonomy" id="45066"/>
    <lineage>
        <taxon>Bacteria</taxon>
        <taxon>Pseudomonadati</taxon>
        <taxon>Pseudomonadota</taxon>
        <taxon>Gammaproteobacteria</taxon>
        <taxon>Legionellales</taxon>
        <taxon>Legionellaceae</taxon>
        <taxon>Legionella</taxon>
    </lineage>
</organism>
<evidence type="ECO:0000313" key="15">
    <source>
        <dbReference type="Proteomes" id="UP000254476"/>
    </source>
</evidence>
<keyword evidence="14" id="KW-1185">Reference proteome</keyword>
<reference evidence="13 15" key="2">
    <citation type="submission" date="2018-06" db="EMBL/GenBank/DDBJ databases">
        <authorList>
            <consortium name="Pathogen Informatics"/>
            <person name="Doyle S."/>
        </authorList>
    </citation>
    <scope>NUCLEOTIDE SEQUENCE [LARGE SCALE GENOMIC DNA]</scope>
    <source>
        <strain evidence="13 15">NCTC12388</strain>
    </source>
</reference>
<dbReference type="GO" id="GO:0050380">
    <property type="term" value="F:undecaprenyl-diphosphatase activity"/>
    <property type="evidence" value="ECO:0007669"/>
    <property type="project" value="UniProtKB-EC"/>
</dbReference>
<feature type="transmembrane region" description="Helical" evidence="10">
    <location>
        <begin position="88"/>
        <end position="108"/>
    </location>
</feature>
<dbReference type="EMBL" id="UGOB01000001">
    <property type="protein sequence ID" value="STX42986.1"/>
    <property type="molecule type" value="Genomic_DNA"/>
</dbReference>
<dbReference type="RefSeq" id="WP_058500028.1">
    <property type="nucleotide sequence ID" value="NZ_CAAAHW010000001.1"/>
</dbReference>
<dbReference type="SMART" id="SM00014">
    <property type="entry name" value="acidPPc"/>
    <property type="match status" value="1"/>
</dbReference>